<gene>
    <name evidence="5" type="ORF">O181_128936</name>
</gene>
<feature type="compositionally biased region" description="Acidic residues" evidence="3">
    <location>
        <begin position="52"/>
        <end position="61"/>
    </location>
</feature>
<evidence type="ECO:0000256" key="3">
    <source>
        <dbReference type="SAM" id="MobiDB-lite"/>
    </source>
</evidence>
<dbReference type="InterPro" id="IPR036875">
    <property type="entry name" value="Znf_CCHC_sf"/>
</dbReference>
<feature type="domain" description="CCHC-type" evidence="4">
    <location>
        <begin position="21"/>
        <end position="36"/>
    </location>
</feature>
<dbReference type="GO" id="GO:0003676">
    <property type="term" value="F:nucleic acid binding"/>
    <property type="evidence" value="ECO:0007669"/>
    <property type="project" value="InterPro"/>
</dbReference>
<dbReference type="EMBL" id="AVOT02133358">
    <property type="protein sequence ID" value="MBW0589221.1"/>
    <property type="molecule type" value="Genomic_DNA"/>
</dbReference>
<protein>
    <recommendedName>
        <fullName evidence="4">CCHC-type domain-containing protein</fullName>
    </recommendedName>
</protein>
<keyword evidence="2" id="KW-0479">Metal-binding</keyword>
<keyword evidence="2" id="KW-0862">Zinc</keyword>
<keyword evidence="6" id="KW-1185">Reference proteome</keyword>
<keyword evidence="2" id="KW-0863">Zinc-finger</keyword>
<dbReference type="GO" id="GO:0006397">
    <property type="term" value="P:mRNA processing"/>
    <property type="evidence" value="ECO:0007669"/>
    <property type="project" value="UniProtKB-KW"/>
</dbReference>
<dbReference type="InterPro" id="IPR001878">
    <property type="entry name" value="Znf_CCHC"/>
</dbReference>
<organism evidence="5 6">
    <name type="scientific">Austropuccinia psidii MF-1</name>
    <dbReference type="NCBI Taxonomy" id="1389203"/>
    <lineage>
        <taxon>Eukaryota</taxon>
        <taxon>Fungi</taxon>
        <taxon>Dikarya</taxon>
        <taxon>Basidiomycota</taxon>
        <taxon>Pucciniomycotina</taxon>
        <taxon>Pucciniomycetes</taxon>
        <taxon>Pucciniales</taxon>
        <taxon>Sphaerophragmiaceae</taxon>
        <taxon>Austropuccinia</taxon>
    </lineage>
</organism>
<dbReference type="Proteomes" id="UP000765509">
    <property type="component" value="Unassembled WGS sequence"/>
</dbReference>
<feature type="region of interest" description="Disordered" evidence="3">
    <location>
        <begin position="45"/>
        <end position="64"/>
    </location>
</feature>
<dbReference type="SMART" id="SM00343">
    <property type="entry name" value="ZnF_C2HC"/>
    <property type="match status" value="1"/>
</dbReference>
<proteinExistence type="predicted"/>
<name>A0A9Q3Q854_9BASI</name>
<dbReference type="SUPFAM" id="SSF57756">
    <property type="entry name" value="Retrovirus zinc finger-like domains"/>
    <property type="match status" value="1"/>
</dbReference>
<feature type="non-terminal residue" evidence="5">
    <location>
        <position position="1"/>
    </location>
</feature>
<evidence type="ECO:0000313" key="6">
    <source>
        <dbReference type="Proteomes" id="UP000765509"/>
    </source>
</evidence>
<dbReference type="Pfam" id="PF00098">
    <property type="entry name" value="zf-CCHC"/>
    <property type="match status" value="1"/>
</dbReference>
<dbReference type="PROSITE" id="PS50158">
    <property type="entry name" value="ZF_CCHC"/>
    <property type="match status" value="1"/>
</dbReference>
<dbReference type="Gene3D" id="4.10.60.10">
    <property type="entry name" value="Zinc finger, CCHC-type"/>
    <property type="match status" value="1"/>
</dbReference>
<evidence type="ECO:0000256" key="1">
    <source>
        <dbReference type="ARBA" id="ARBA00022664"/>
    </source>
</evidence>
<keyword evidence="1" id="KW-0507">mRNA processing</keyword>
<dbReference type="AlphaFoldDB" id="A0A9Q3Q854"/>
<evidence type="ECO:0000256" key="2">
    <source>
        <dbReference type="PROSITE-ProRule" id="PRU00047"/>
    </source>
</evidence>
<evidence type="ECO:0000313" key="5">
    <source>
        <dbReference type="EMBL" id="MBW0589221.1"/>
    </source>
</evidence>
<sequence length="207" mass="23387">VDLKDKLKERGAEVTKRKHSCHNCGSTDHYANNCPKAKKKVYTIEKVPEEASPSEDSESDSMGDAIRELSDYDQDPREEFLVEYQEETPLEIQDIQLEAGMPQDTANKNFYKHTQDAQTFPVTPTKGMAYIHGTATKMTLCIENAKHPLIIDSGAHCSIYARNYLDNHFPNWEKQLLPTKAENFKSASGKMTSIGTIIRDNYTPKEG</sequence>
<comment type="caution">
    <text evidence="5">The sequence shown here is derived from an EMBL/GenBank/DDBJ whole genome shotgun (WGS) entry which is preliminary data.</text>
</comment>
<reference evidence="5" key="1">
    <citation type="submission" date="2021-03" db="EMBL/GenBank/DDBJ databases">
        <title>Draft genome sequence of rust myrtle Austropuccinia psidii MF-1, a brazilian biotype.</title>
        <authorList>
            <person name="Quecine M.C."/>
            <person name="Pachon D.M.R."/>
            <person name="Bonatelli M.L."/>
            <person name="Correr F.H."/>
            <person name="Franceschini L.M."/>
            <person name="Leite T.F."/>
            <person name="Margarido G.R.A."/>
            <person name="Almeida C.A."/>
            <person name="Ferrarezi J.A."/>
            <person name="Labate C.A."/>
        </authorList>
    </citation>
    <scope>NUCLEOTIDE SEQUENCE</scope>
    <source>
        <strain evidence="5">MF-1</strain>
    </source>
</reference>
<evidence type="ECO:0000259" key="4">
    <source>
        <dbReference type="PROSITE" id="PS50158"/>
    </source>
</evidence>
<dbReference type="GO" id="GO:0008270">
    <property type="term" value="F:zinc ion binding"/>
    <property type="evidence" value="ECO:0007669"/>
    <property type="project" value="UniProtKB-KW"/>
</dbReference>
<accession>A0A9Q3Q854</accession>